<keyword evidence="3 8" id="KW-0812">Transmembrane</keyword>
<dbReference type="EMBL" id="CANHGI010000001">
    <property type="protein sequence ID" value="CAI5439784.1"/>
    <property type="molecule type" value="Genomic_DNA"/>
</dbReference>
<keyword evidence="5 8" id="KW-0406">Ion transport</keyword>
<dbReference type="Gene3D" id="1.10.287.70">
    <property type="match status" value="1"/>
</dbReference>
<evidence type="ECO:0000256" key="3">
    <source>
        <dbReference type="ARBA" id="ARBA00022692"/>
    </source>
</evidence>
<evidence type="ECO:0000256" key="5">
    <source>
        <dbReference type="ARBA" id="ARBA00023065"/>
    </source>
</evidence>
<comment type="subcellular location">
    <subcellularLocation>
        <location evidence="1">Membrane</location>
        <topology evidence="1">Multi-pass membrane protein</topology>
    </subcellularLocation>
</comment>
<dbReference type="Proteomes" id="UP001152747">
    <property type="component" value="Unassembled WGS sequence"/>
</dbReference>
<dbReference type="InterPro" id="IPR013099">
    <property type="entry name" value="K_chnl_dom"/>
</dbReference>
<feature type="domain" description="Potassium channel" evidence="10">
    <location>
        <begin position="105"/>
        <end position="165"/>
    </location>
</feature>
<feature type="transmembrane region" description="Helical" evidence="9">
    <location>
        <begin position="9"/>
        <end position="29"/>
    </location>
</feature>
<feature type="transmembrane region" description="Helical" evidence="9">
    <location>
        <begin position="271"/>
        <end position="297"/>
    </location>
</feature>
<evidence type="ECO:0000259" key="10">
    <source>
        <dbReference type="Pfam" id="PF07885"/>
    </source>
</evidence>
<dbReference type="AlphaFoldDB" id="A0A9P1I7M7"/>
<feature type="transmembrane region" description="Helical" evidence="9">
    <location>
        <begin position="112"/>
        <end position="131"/>
    </location>
</feature>
<dbReference type="InterPro" id="IPR003280">
    <property type="entry name" value="2pore_dom_K_chnl"/>
</dbReference>
<dbReference type="GO" id="GO:0015271">
    <property type="term" value="F:outward rectifier potassium channel activity"/>
    <property type="evidence" value="ECO:0007669"/>
    <property type="project" value="TreeGrafter"/>
</dbReference>
<keyword evidence="12" id="KW-1185">Reference proteome</keyword>
<protein>
    <recommendedName>
        <fullName evidence="10">Potassium channel domain-containing protein</fullName>
    </recommendedName>
</protein>
<dbReference type="GO" id="GO:0005886">
    <property type="term" value="C:plasma membrane"/>
    <property type="evidence" value="ECO:0007669"/>
    <property type="project" value="TreeGrafter"/>
</dbReference>
<dbReference type="FunFam" id="1.10.287.70:FF:000341">
    <property type="entry name" value="Protein CBR-TWK-30"/>
    <property type="match status" value="1"/>
</dbReference>
<keyword evidence="6 9" id="KW-0472">Membrane</keyword>
<feature type="transmembrane region" description="Helical" evidence="9">
    <location>
        <begin position="143"/>
        <end position="164"/>
    </location>
</feature>
<gene>
    <name evidence="11" type="ORF">CAMP_LOCUS2421</name>
</gene>
<keyword evidence="4 9" id="KW-1133">Transmembrane helix</keyword>
<evidence type="ECO:0000256" key="8">
    <source>
        <dbReference type="RuleBase" id="RU003857"/>
    </source>
</evidence>
<evidence type="ECO:0000313" key="11">
    <source>
        <dbReference type="EMBL" id="CAI5439784.1"/>
    </source>
</evidence>
<accession>A0A9P1I7M7</accession>
<evidence type="ECO:0000256" key="2">
    <source>
        <dbReference type="ARBA" id="ARBA00022448"/>
    </source>
</evidence>
<dbReference type="PANTHER" id="PTHR11003">
    <property type="entry name" value="POTASSIUM CHANNEL, SUBFAMILY K"/>
    <property type="match status" value="1"/>
</dbReference>
<dbReference type="OrthoDB" id="297496at2759"/>
<dbReference type="GO" id="GO:0022841">
    <property type="term" value="F:potassium ion leak channel activity"/>
    <property type="evidence" value="ECO:0007669"/>
    <property type="project" value="TreeGrafter"/>
</dbReference>
<dbReference type="Pfam" id="PF07885">
    <property type="entry name" value="Ion_trans_2"/>
    <property type="match status" value="2"/>
</dbReference>
<organism evidence="11 12">
    <name type="scientific">Caenorhabditis angaria</name>
    <dbReference type="NCBI Taxonomy" id="860376"/>
    <lineage>
        <taxon>Eukaryota</taxon>
        <taxon>Metazoa</taxon>
        <taxon>Ecdysozoa</taxon>
        <taxon>Nematoda</taxon>
        <taxon>Chromadorea</taxon>
        <taxon>Rhabditida</taxon>
        <taxon>Rhabditina</taxon>
        <taxon>Rhabditomorpha</taxon>
        <taxon>Rhabditoidea</taxon>
        <taxon>Rhabditidae</taxon>
        <taxon>Peloderinae</taxon>
        <taxon>Caenorhabditis</taxon>
    </lineage>
</organism>
<keyword evidence="7 8" id="KW-0407">Ion channel</keyword>
<name>A0A9P1I7M7_9PELO</name>
<dbReference type="PANTHER" id="PTHR11003:SF113">
    <property type="entry name" value="FIBRONECTIN TYPE-III DOMAIN-CONTAINING PROTEIN"/>
    <property type="match status" value="1"/>
</dbReference>
<dbReference type="GO" id="GO:0030322">
    <property type="term" value="P:stabilization of membrane potential"/>
    <property type="evidence" value="ECO:0007669"/>
    <property type="project" value="TreeGrafter"/>
</dbReference>
<evidence type="ECO:0000256" key="7">
    <source>
        <dbReference type="ARBA" id="ARBA00023303"/>
    </source>
</evidence>
<evidence type="ECO:0000256" key="1">
    <source>
        <dbReference type="ARBA" id="ARBA00004141"/>
    </source>
</evidence>
<proteinExistence type="inferred from homology"/>
<dbReference type="PRINTS" id="PR01333">
    <property type="entry name" value="2POREKCHANEL"/>
</dbReference>
<feature type="transmembrane region" description="Helical" evidence="9">
    <location>
        <begin position="249"/>
        <end position="265"/>
    </location>
</feature>
<comment type="caution">
    <text evidence="11">The sequence shown here is derived from an EMBL/GenBank/DDBJ whole genome shotgun (WGS) entry which is preliminary data.</text>
</comment>
<feature type="transmembrane region" description="Helical" evidence="9">
    <location>
        <begin position="217"/>
        <end position="237"/>
    </location>
</feature>
<evidence type="ECO:0000256" key="4">
    <source>
        <dbReference type="ARBA" id="ARBA00022989"/>
    </source>
</evidence>
<evidence type="ECO:0000313" key="12">
    <source>
        <dbReference type="Proteomes" id="UP001152747"/>
    </source>
</evidence>
<comment type="similarity">
    <text evidence="8">Belongs to the two pore domain potassium channel (TC 1.A.1.8) family.</text>
</comment>
<feature type="domain" description="Potassium channel" evidence="10">
    <location>
        <begin position="222"/>
        <end position="296"/>
    </location>
</feature>
<keyword evidence="2 8" id="KW-0813">Transport</keyword>
<evidence type="ECO:0000256" key="9">
    <source>
        <dbReference type="SAM" id="Phobius"/>
    </source>
</evidence>
<evidence type="ECO:0000256" key="6">
    <source>
        <dbReference type="ARBA" id="ARBA00023136"/>
    </source>
</evidence>
<sequence>MVRFFSPHVMLIGSVVLYIIIGAVIFQHLEGENLMKVKKEHMSNIDKFSEAYTDKLWDLAKEKEGEFEKFEDLLAYVKSETTQDFNDYVDTVFWAHRAVRHGYDEDSPTWDFANSVFFTTTMLTSIGYGYVAPSTFGGRLFGVIYCLIGIPLTLVTVANIAKFLSETIFLVHYEIWNKYMEWKRKRKGETDSDPTQPMFADDENEEEILDRVRLVRFPPLVVFSLVFIYGCVAAWVVRYWETWTYVESLYFIFISILTVGFGDIRPSPGNVWLTLAFVLVGVILTTMCMDVVGRMYLKEIHYLGRKLKSNNPFYLLREAKARRRRAAMASLLAQLAKGMIFAHKDYNELARKKSKKKKEKRRGSHVCEFELALKFGAF</sequence>
<reference evidence="11" key="1">
    <citation type="submission" date="2022-11" db="EMBL/GenBank/DDBJ databases">
        <authorList>
            <person name="Kikuchi T."/>
        </authorList>
    </citation>
    <scope>NUCLEOTIDE SEQUENCE</scope>
    <source>
        <strain evidence="11">PS1010</strain>
    </source>
</reference>
<dbReference type="SUPFAM" id="SSF81324">
    <property type="entry name" value="Voltage-gated potassium channels"/>
    <property type="match status" value="2"/>
</dbReference>